<feature type="compositionally biased region" description="Low complexity" evidence="8">
    <location>
        <begin position="564"/>
        <end position="576"/>
    </location>
</feature>
<evidence type="ECO:0000256" key="2">
    <source>
        <dbReference type="ARBA" id="ARBA00009423"/>
    </source>
</evidence>
<feature type="compositionally biased region" description="Basic and acidic residues" evidence="8">
    <location>
        <begin position="96"/>
        <end position="112"/>
    </location>
</feature>
<dbReference type="EMBL" id="LR899014">
    <property type="protein sequence ID" value="CAD7093446.1"/>
    <property type="molecule type" value="Genomic_DNA"/>
</dbReference>
<dbReference type="InterPro" id="IPR039915">
    <property type="entry name" value="TACC"/>
</dbReference>
<feature type="region of interest" description="Disordered" evidence="8">
    <location>
        <begin position="561"/>
        <end position="590"/>
    </location>
</feature>
<feature type="region of interest" description="Disordered" evidence="8">
    <location>
        <begin position="66"/>
        <end position="126"/>
    </location>
</feature>
<reference evidence="10 11" key="1">
    <citation type="submission" date="2020-11" db="EMBL/GenBank/DDBJ databases">
        <authorList>
            <person name="Wallbank WR R."/>
            <person name="Pardo Diaz C."/>
            <person name="Kozak K."/>
            <person name="Martin S."/>
            <person name="Jiggins C."/>
            <person name="Moest M."/>
            <person name="Warren A I."/>
            <person name="Generalovic N T."/>
            <person name="Byers J.R.P. K."/>
            <person name="Montejo-Kovacevich G."/>
            <person name="Yen C E."/>
        </authorList>
    </citation>
    <scope>NUCLEOTIDE SEQUENCE [LARGE SCALE GENOMIC DNA]</scope>
</reference>
<name>A0A7R8V5W1_HERIL</name>
<evidence type="ECO:0000259" key="9">
    <source>
        <dbReference type="Pfam" id="PF05010"/>
    </source>
</evidence>
<keyword evidence="3" id="KW-0963">Cytoplasm</keyword>
<evidence type="ECO:0000256" key="6">
    <source>
        <dbReference type="ARBA" id="ARBA00023212"/>
    </source>
</evidence>
<dbReference type="Pfam" id="PF05010">
    <property type="entry name" value="TACC_C"/>
    <property type="match status" value="1"/>
</dbReference>
<dbReference type="PANTHER" id="PTHR13924:SF10">
    <property type="entry name" value="TRANSFORMING ACIDIC COILED-COIL PROTEIN, ISOFORM K"/>
    <property type="match status" value="1"/>
</dbReference>
<gene>
    <name evidence="10" type="ORF">HERILL_LOCUS15728</name>
</gene>
<feature type="compositionally biased region" description="Low complexity" evidence="8">
    <location>
        <begin position="39"/>
        <end position="49"/>
    </location>
</feature>
<keyword evidence="6" id="KW-0206">Cytoskeleton</keyword>
<feature type="region of interest" description="Disordered" evidence="8">
    <location>
        <begin position="508"/>
        <end position="535"/>
    </location>
</feature>
<dbReference type="GO" id="GO:0005856">
    <property type="term" value="C:cytoskeleton"/>
    <property type="evidence" value="ECO:0007669"/>
    <property type="project" value="UniProtKB-SubCell"/>
</dbReference>
<feature type="region of interest" description="Disordered" evidence="8">
    <location>
        <begin position="371"/>
        <end position="410"/>
    </location>
</feature>
<feature type="compositionally biased region" description="Basic and acidic residues" evidence="8">
    <location>
        <begin position="68"/>
        <end position="82"/>
    </location>
</feature>
<comment type="subcellular location">
    <subcellularLocation>
        <location evidence="1">Cytoplasm</location>
        <location evidence="1">Cytoskeleton</location>
    </subcellularLocation>
</comment>
<dbReference type="PANTHER" id="PTHR13924">
    <property type="entry name" value="TRANSFORMING ACIDIC COILED-COIL CONTAINING PROTEIN 1/2"/>
    <property type="match status" value="1"/>
</dbReference>
<dbReference type="GO" id="GO:0005737">
    <property type="term" value="C:cytoplasm"/>
    <property type="evidence" value="ECO:0007669"/>
    <property type="project" value="TreeGrafter"/>
</dbReference>
<evidence type="ECO:0000256" key="3">
    <source>
        <dbReference type="ARBA" id="ARBA00022490"/>
    </source>
</evidence>
<dbReference type="GO" id="GO:0007052">
    <property type="term" value="P:mitotic spindle organization"/>
    <property type="evidence" value="ECO:0007669"/>
    <property type="project" value="InterPro"/>
</dbReference>
<feature type="coiled-coil region" evidence="7">
    <location>
        <begin position="723"/>
        <end position="803"/>
    </location>
</feature>
<protein>
    <recommendedName>
        <fullName evidence="9">Transforming acidic coiled-coil-containing protein C-terminal domain-containing protein</fullName>
    </recommendedName>
</protein>
<dbReference type="Gene3D" id="1.20.5.1700">
    <property type="match status" value="1"/>
</dbReference>
<evidence type="ECO:0000256" key="8">
    <source>
        <dbReference type="SAM" id="MobiDB-lite"/>
    </source>
</evidence>
<comment type="similarity">
    <text evidence="2">Belongs to the TACC family.</text>
</comment>
<evidence type="ECO:0000313" key="10">
    <source>
        <dbReference type="EMBL" id="CAD7093446.1"/>
    </source>
</evidence>
<dbReference type="Proteomes" id="UP000594454">
    <property type="component" value="Chromosome 6"/>
</dbReference>
<feature type="domain" description="Transforming acidic coiled-coil-containing protein C-terminal" evidence="9">
    <location>
        <begin position="731"/>
        <end position="928"/>
    </location>
</feature>
<evidence type="ECO:0000256" key="5">
    <source>
        <dbReference type="ARBA" id="ARBA00023054"/>
    </source>
</evidence>
<dbReference type="GO" id="GO:0007097">
    <property type="term" value="P:nuclear migration"/>
    <property type="evidence" value="ECO:0007669"/>
    <property type="project" value="TreeGrafter"/>
</dbReference>
<dbReference type="OrthoDB" id="10255048at2759"/>
<dbReference type="AlphaFoldDB" id="A0A7R8V5W1"/>
<dbReference type="InParanoid" id="A0A7R8V5W1"/>
<evidence type="ECO:0000256" key="1">
    <source>
        <dbReference type="ARBA" id="ARBA00004245"/>
    </source>
</evidence>
<evidence type="ECO:0000313" key="11">
    <source>
        <dbReference type="Proteomes" id="UP000594454"/>
    </source>
</evidence>
<feature type="coiled-coil region" evidence="7">
    <location>
        <begin position="836"/>
        <end position="888"/>
    </location>
</feature>
<feature type="compositionally biased region" description="Polar residues" evidence="8">
    <location>
        <begin position="382"/>
        <end position="410"/>
    </location>
</feature>
<proteinExistence type="inferred from homology"/>
<feature type="region of interest" description="Disordered" evidence="8">
    <location>
        <begin position="1"/>
        <end position="52"/>
    </location>
</feature>
<dbReference type="InterPro" id="IPR007707">
    <property type="entry name" value="TACC_C"/>
</dbReference>
<evidence type="ECO:0000256" key="4">
    <source>
        <dbReference type="ARBA" id="ARBA00022553"/>
    </source>
</evidence>
<keyword evidence="11" id="KW-1185">Reference proteome</keyword>
<keyword evidence="4" id="KW-0597">Phosphoprotein</keyword>
<organism evidence="10 11">
    <name type="scientific">Hermetia illucens</name>
    <name type="common">Black soldier fly</name>
    <dbReference type="NCBI Taxonomy" id="343691"/>
    <lineage>
        <taxon>Eukaryota</taxon>
        <taxon>Metazoa</taxon>
        <taxon>Ecdysozoa</taxon>
        <taxon>Arthropoda</taxon>
        <taxon>Hexapoda</taxon>
        <taxon>Insecta</taxon>
        <taxon>Pterygota</taxon>
        <taxon>Neoptera</taxon>
        <taxon>Endopterygota</taxon>
        <taxon>Diptera</taxon>
        <taxon>Brachycera</taxon>
        <taxon>Stratiomyomorpha</taxon>
        <taxon>Stratiomyidae</taxon>
        <taxon>Hermetiinae</taxon>
        <taxon>Hermetia</taxon>
    </lineage>
</organism>
<accession>A0A7R8V5W1</accession>
<evidence type="ECO:0000256" key="7">
    <source>
        <dbReference type="SAM" id="Coils"/>
    </source>
</evidence>
<keyword evidence="5 7" id="KW-0175">Coiled coil</keyword>
<sequence>MNRPRNASESADQHDQAKEPNSLDNQVDIVTVQNDESPTNTNNILNNKLGGKKSEKLDVFDGIVESSSGKEDCAKIPSDKSENVNSTTKVGIVKNSTEKQQEKKANNSEKSEISSSSDNLPSPNTVLPDIVNVQPNVISTATDTDDSLIQSLTSNLTGLQIGTPKGNQPLPDSPAIRTNLTNFLAPSNDALSAVSSDDEVFSECQTFNEANAMESNDMNQSTSWENVVSSVTSGCADSLDNTQEQIEPSAIDSQSDLLAKPNTVETTVTSALCDSIDTSNEANVQSNVSGDLKSIDNPEMKVDTTCPQDADYSSHTQNIEITNEKCDPENSGPNVLQIPQIKIEPGTPTLSPQRENLDGTFNATEQNILDPIKKEPPASPKTELNTTFQSTPNKSPNTTVEIKQSSPTPTDTTFVANLNETVSVDNTPEDFITKVKKDKCNENELKAAFAVSPKAPEPMDIDDTWSEGASTVLNSTQVIGKANTPAKTSPKRQDVFIENLITDKIDVTFKAPTGPAPHANNKRRSQEKNDIGDEEFSSNGISVILTPSDFDFLLSKGHSVPVNQQQQSQPPQKQRSPPFPGSNKSLNNTRNLSHFESSLNTTHEEGDIQPNNFLHDQFVLEASCDSSRGSLNCTVPVGGGDELSFHSVNGLDKTLSGTSVNKSLNFHENQKLLKDRINRSQPEEKKSNAKMSVDVIQDMKIENDTKCIDNINSQTDEKQEYNMAELEKKIKNETLKTEDVEKKLKEAEQREEALLKRIAEKDRTISKMSGVLEQYEKAIAELIAEKEQIKQNCEKQLAEIKADRDLNYQHLTSLETTFSDLHAKYERSKQVAATLKSNEEALLAEKKQNLENLRLQEQRYDKMKNHAMQQIEIANNKLETLVKNHSIEITKLKALLKKEEISRLSMNEQLIQKTRENEELMKICDELINGQGTS</sequence>
<dbReference type="FunFam" id="1.20.5.1700:FF:000001">
    <property type="entry name" value="Transforming acidic coiled-coil-containing protein 1 isoform 2"/>
    <property type="match status" value="1"/>
</dbReference>
<feature type="compositionally biased region" description="Polar residues" evidence="8">
    <location>
        <begin position="1"/>
        <end position="10"/>
    </location>
</feature>